<dbReference type="Pfam" id="PF00202">
    <property type="entry name" value="Aminotran_3"/>
    <property type="match status" value="1"/>
</dbReference>
<dbReference type="Proteomes" id="UP000282323">
    <property type="component" value="Unassembled WGS sequence"/>
</dbReference>
<comment type="caution">
    <text evidence="8">The sequence shown here is derived from an EMBL/GenBank/DDBJ whole genome shotgun (WGS) entry which is preliminary data.</text>
</comment>
<evidence type="ECO:0000256" key="6">
    <source>
        <dbReference type="ARBA" id="ARBA00031365"/>
    </source>
</evidence>
<dbReference type="InterPro" id="IPR015424">
    <property type="entry name" value="PyrdxlP-dep_Trfase"/>
</dbReference>
<dbReference type="CDD" id="cd00610">
    <property type="entry name" value="OAT_like"/>
    <property type="match status" value="1"/>
</dbReference>
<dbReference type="GO" id="GO:0042286">
    <property type="term" value="F:glutamate-1-semialdehyde 2,1-aminomutase activity"/>
    <property type="evidence" value="ECO:0007669"/>
    <property type="project" value="UniProtKB-EC"/>
</dbReference>
<accession>A0A3N6PE29</accession>
<dbReference type="EMBL" id="REGA01000005">
    <property type="protein sequence ID" value="RQG95435.1"/>
    <property type="molecule type" value="Genomic_DNA"/>
</dbReference>
<sequence>MTDSRLIDRYRDRTSNSRDLFEEATDVFPGGDTRAATYHRPYPSFIESAEGYTLTTADGEVLLDFLNNYSTAVHGHAPEPIVHAITDQVERGNALGAPTEVATELGQRLVDRVPSVESVRFANSGTEATLTLLEVAKAATGRERVLKVDGGYHGHHPEVDVGLPSADHRGRHPENVGTETVAYNDVDALKDVFAEHGEEFAVFVLEPILGAGGMIPATTEYLETARDLTTDTETLLAFDEIQTLRLAPGGAQQRYGVEPDLTALGKVIGGGLPVGAFGGRREIMDVCHPERRSVVHSGTFTANPATMAGGVAALDMLDEGAISDLNRLGATLRQRVTEIASAVDVPLTVTGDGSFFQVHFADEPIDRWDDVPDDQVAKRILFMAMRTEEVFIAPRGMGNLSTPMAEAQLDTFCDAFETALEAVEAANV</sequence>
<dbReference type="OrthoDB" id="6524at2157"/>
<comment type="cofactor">
    <cofactor evidence="2">
        <name>pyridoxal 5'-phosphate</name>
        <dbReference type="ChEBI" id="CHEBI:597326"/>
    </cofactor>
</comment>
<keyword evidence="8" id="KW-0032">Aminotransferase</keyword>
<keyword evidence="4 7" id="KW-0663">Pyridoxal phosphate</keyword>
<dbReference type="Gene3D" id="3.90.1150.10">
    <property type="entry name" value="Aspartate Aminotransferase, domain 1"/>
    <property type="match status" value="1"/>
</dbReference>
<dbReference type="AlphaFoldDB" id="A0A3N6PE29"/>
<dbReference type="InterPro" id="IPR015421">
    <property type="entry name" value="PyrdxlP-dep_Trfase_major"/>
</dbReference>
<dbReference type="SUPFAM" id="SSF53383">
    <property type="entry name" value="PLP-dependent transferases"/>
    <property type="match status" value="1"/>
</dbReference>
<evidence type="ECO:0000313" key="9">
    <source>
        <dbReference type="Proteomes" id="UP000282323"/>
    </source>
</evidence>
<keyword evidence="9" id="KW-1185">Reference proteome</keyword>
<evidence type="ECO:0000256" key="3">
    <source>
        <dbReference type="ARBA" id="ARBA00015416"/>
    </source>
</evidence>
<dbReference type="Gene3D" id="3.40.640.10">
    <property type="entry name" value="Type I PLP-dependent aspartate aminotransferase-like (Major domain)"/>
    <property type="match status" value="1"/>
</dbReference>
<evidence type="ECO:0000313" key="8">
    <source>
        <dbReference type="EMBL" id="RQG95435.1"/>
    </source>
</evidence>
<dbReference type="GO" id="GO:0008483">
    <property type="term" value="F:transaminase activity"/>
    <property type="evidence" value="ECO:0007669"/>
    <property type="project" value="UniProtKB-KW"/>
</dbReference>
<dbReference type="GO" id="GO:0030170">
    <property type="term" value="F:pyridoxal phosphate binding"/>
    <property type="evidence" value="ECO:0007669"/>
    <property type="project" value="InterPro"/>
</dbReference>
<evidence type="ECO:0000256" key="2">
    <source>
        <dbReference type="ARBA" id="ARBA00001933"/>
    </source>
</evidence>
<protein>
    <recommendedName>
        <fullName evidence="3">Glutamate-1-semialdehyde 2,1-aminomutase</fullName>
    </recommendedName>
    <alternativeName>
        <fullName evidence="6">Glutamate-1-semialdehyde aminotransferase</fullName>
    </alternativeName>
</protein>
<name>A0A3N6PE29_NATCH</name>
<comment type="catalytic activity">
    <reaction evidence="1">
        <text>(S)-4-amino-5-oxopentanoate = 5-aminolevulinate</text>
        <dbReference type="Rhea" id="RHEA:14265"/>
        <dbReference type="ChEBI" id="CHEBI:57501"/>
        <dbReference type="ChEBI" id="CHEBI:356416"/>
        <dbReference type="EC" id="5.4.3.8"/>
    </reaction>
</comment>
<evidence type="ECO:0000256" key="1">
    <source>
        <dbReference type="ARBA" id="ARBA00001579"/>
    </source>
</evidence>
<reference evidence="8 9" key="1">
    <citation type="submission" date="2018-10" db="EMBL/GenBank/DDBJ databases">
        <title>Natrarchaeobius chitinivorans gen. nov., sp. nov., and Natrarchaeobius haloalkaliphilus sp. nov., alkaliphilic, chitin-utilizing haloarchaea from hypersaline alkaline lakes.</title>
        <authorList>
            <person name="Sorokin D.Y."/>
            <person name="Elcheninov A.G."/>
            <person name="Kostrikina N.A."/>
            <person name="Bale N.J."/>
            <person name="Sinninghe Damste J.S."/>
            <person name="Khijniak T.V."/>
            <person name="Kublanov I.V."/>
            <person name="Toshchakov S.V."/>
        </authorList>
    </citation>
    <scope>NUCLEOTIDE SEQUENCE [LARGE SCALE GENOMIC DNA]</scope>
    <source>
        <strain evidence="8 9">AArcht4T</strain>
    </source>
</reference>
<evidence type="ECO:0000256" key="7">
    <source>
        <dbReference type="RuleBase" id="RU003560"/>
    </source>
</evidence>
<dbReference type="RefSeq" id="WP_124195144.1">
    <property type="nucleotide sequence ID" value="NZ_REGA01000005.1"/>
</dbReference>
<organism evidence="8 9">
    <name type="scientific">Natrarchaeobius chitinivorans</name>
    <dbReference type="NCBI Taxonomy" id="1679083"/>
    <lineage>
        <taxon>Archaea</taxon>
        <taxon>Methanobacteriati</taxon>
        <taxon>Methanobacteriota</taxon>
        <taxon>Stenosarchaea group</taxon>
        <taxon>Halobacteria</taxon>
        <taxon>Halobacteriales</taxon>
        <taxon>Natrialbaceae</taxon>
        <taxon>Natrarchaeobius</taxon>
    </lineage>
</organism>
<dbReference type="PANTHER" id="PTHR43713:SF3">
    <property type="entry name" value="GLUTAMATE-1-SEMIALDEHYDE 2,1-AMINOMUTASE 1, CHLOROPLASTIC-RELATED"/>
    <property type="match status" value="1"/>
</dbReference>
<dbReference type="InterPro" id="IPR005814">
    <property type="entry name" value="Aminotrans_3"/>
</dbReference>
<comment type="similarity">
    <text evidence="7">Belongs to the class-III pyridoxal-phosphate-dependent aminotransferase family.</text>
</comment>
<keyword evidence="5" id="KW-0413">Isomerase</keyword>
<dbReference type="PANTHER" id="PTHR43713">
    <property type="entry name" value="GLUTAMATE-1-SEMIALDEHYDE 2,1-AMINOMUTASE"/>
    <property type="match status" value="1"/>
</dbReference>
<evidence type="ECO:0000256" key="4">
    <source>
        <dbReference type="ARBA" id="ARBA00022898"/>
    </source>
</evidence>
<proteinExistence type="inferred from homology"/>
<keyword evidence="8" id="KW-0808">Transferase</keyword>
<dbReference type="InterPro" id="IPR015422">
    <property type="entry name" value="PyrdxlP-dep_Trfase_small"/>
</dbReference>
<gene>
    <name evidence="8" type="ORF">EA473_08195</name>
</gene>
<evidence type="ECO:0000256" key="5">
    <source>
        <dbReference type="ARBA" id="ARBA00023235"/>
    </source>
</evidence>